<protein>
    <submittedName>
        <fullName evidence="1">Uncharacterized protein</fullName>
    </submittedName>
</protein>
<reference evidence="1 2" key="1">
    <citation type="journal article" date="2019" name="Int. J. Syst. Evol. Microbiol.">
        <title>The Global Catalogue of Microorganisms (GCM) 10K type strain sequencing project: providing services to taxonomists for standard genome sequencing and annotation.</title>
        <authorList>
            <consortium name="The Broad Institute Genomics Platform"/>
            <consortium name="The Broad Institute Genome Sequencing Center for Infectious Disease"/>
            <person name="Wu L."/>
            <person name="Ma J."/>
        </authorList>
    </citation>
    <scope>NUCLEOTIDE SEQUENCE [LARGE SCALE GENOMIC DNA]</scope>
    <source>
        <strain evidence="1 2">JCM 5052</strain>
    </source>
</reference>
<dbReference type="EMBL" id="BAAABZ010000099">
    <property type="protein sequence ID" value="GAA0574664.1"/>
    <property type="molecule type" value="Genomic_DNA"/>
</dbReference>
<evidence type="ECO:0000313" key="1">
    <source>
        <dbReference type="EMBL" id="GAA0574664.1"/>
    </source>
</evidence>
<proteinExistence type="predicted"/>
<organism evidence="1 2">
    <name type="scientific">Streptomyces mordarskii</name>
    <dbReference type="NCBI Taxonomy" id="1226758"/>
    <lineage>
        <taxon>Bacteria</taxon>
        <taxon>Bacillati</taxon>
        <taxon>Actinomycetota</taxon>
        <taxon>Actinomycetes</taxon>
        <taxon>Kitasatosporales</taxon>
        <taxon>Streptomycetaceae</taxon>
        <taxon>Streptomyces</taxon>
    </lineage>
</organism>
<dbReference type="RefSeq" id="WP_346161726.1">
    <property type="nucleotide sequence ID" value="NZ_BAAABZ010000099.1"/>
</dbReference>
<evidence type="ECO:0000313" key="2">
    <source>
        <dbReference type="Proteomes" id="UP001501576"/>
    </source>
</evidence>
<comment type="caution">
    <text evidence="1">The sequence shown here is derived from an EMBL/GenBank/DDBJ whole genome shotgun (WGS) entry which is preliminary data.</text>
</comment>
<keyword evidence="2" id="KW-1185">Reference proteome</keyword>
<dbReference type="Proteomes" id="UP001501576">
    <property type="component" value="Unassembled WGS sequence"/>
</dbReference>
<name>A0ABN1EU76_9ACTN</name>
<gene>
    <name evidence="1" type="ORF">GCM10010390_92010</name>
</gene>
<accession>A0ABN1EU76</accession>
<sequence>MRYTIIGDWYSVEDLAEAFTIVTEGESYEEAQQNAAATLLEYNPLRAEGEKGETPESLWGGDNGAYIIAAFEGDLSDQMVHGAYGLIA</sequence>